<proteinExistence type="predicted"/>
<reference evidence="3 4" key="1">
    <citation type="journal article" date="2018" name="PLoS Genet.">
        <title>Population sequencing reveals clonal diversity and ancestral inbreeding in the grapevine cultivar Chardonnay.</title>
        <authorList>
            <person name="Roach M.J."/>
            <person name="Johnson D.L."/>
            <person name="Bohlmann J."/>
            <person name="van Vuuren H.J."/>
            <person name="Jones S.J."/>
            <person name="Pretorius I.S."/>
            <person name="Schmidt S.A."/>
            <person name="Borneman A.R."/>
        </authorList>
    </citation>
    <scope>NUCLEOTIDE SEQUENCE [LARGE SCALE GENOMIC DNA]</scope>
    <source>
        <strain evidence="4">cv. Chardonnay</strain>
        <strain evidence="3">I10V1</strain>
        <tissue evidence="3">Leaf</tissue>
    </source>
</reference>
<dbReference type="Pfam" id="PF14363">
    <property type="entry name" value="AAA_assoc"/>
    <property type="match status" value="1"/>
</dbReference>
<comment type="caution">
    <text evidence="3">The sequence shown here is derived from an EMBL/GenBank/DDBJ whole genome shotgun (WGS) entry which is preliminary data.</text>
</comment>
<organism evidence="3 4">
    <name type="scientific">Vitis vinifera</name>
    <name type="common">Grape</name>
    <dbReference type="NCBI Taxonomy" id="29760"/>
    <lineage>
        <taxon>Eukaryota</taxon>
        <taxon>Viridiplantae</taxon>
        <taxon>Streptophyta</taxon>
        <taxon>Embryophyta</taxon>
        <taxon>Tracheophyta</taxon>
        <taxon>Spermatophyta</taxon>
        <taxon>Magnoliopsida</taxon>
        <taxon>eudicotyledons</taxon>
        <taxon>Gunneridae</taxon>
        <taxon>Pentapetalae</taxon>
        <taxon>rosids</taxon>
        <taxon>Vitales</taxon>
        <taxon>Vitaceae</taxon>
        <taxon>Viteae</taxon>
        <taxon>Vitis</taxon>
    </lineage>
</organism>
<dbReference type="AlphaFoldDB" id="A0A438GVR9"/>
<gene>
    <name evidence="3" type="primary">VvCHDp000568_0</name>
    <name evidence="2" type="synonym">VvCHDp000568_2</name>
    <name evidence="2" type="ORF">CK203_052836</name>
    <name evidence="3" type="ORF">CK203_057683</name>
</gene>
<evidence type="ECO:0000313" key="2">
    <source>
        <dbReference type="EMBL" id="RVW75991.1"/>
    </source>
</evidence>
<dbReference type="Proteomes" id="UP000288805">
    <property type="component" value="Unassembled WGS sequence"/>
</dbReference>
<sequence length="72" mass="8235">MRNEVYTAIETYLNSNTTVQAKGLKADIAKNNHSLVLTIDDHEEVEDEFEGVKLWWASSTIIARNQTFPFYG</sequence>
<evidence type="ECO:0000259" key="1">
    <source>
        <dbReference type="Pfam" id="PF14363"/>
    </source>
</evidence>
<evidence type="ECO:0000313" key="3">
    <source>
        <dbReference type="EMBL" id="RVW76297.1"/>
    </source>
</evidence>
<accession>A0A438GVR9</accession>
<name>A0A438GVR9_VITVI</name>
<evidence type="ECO:0000313" key="4">
    <source>
        <dbReference type="Proteomes" id="UP000288805"/>
    </source>
</evidence>
<dbReference type="EMBL" id="QGNW01000332">
    <property type="protein sequence ID" value="RVW76297.1"/>
    <property type="molecule type" value="Genomic_DNA"/>
</dbReference>
<dbReference type="InterPro" id="IPR025753">
    <property type="entry name" value="AAA_N_dom"/>
</dbReference>
<protein>
    <submittedName>
        <fullName evidence="3">AAA-ATPase</fullName>
    </submittedName>
</protein>
<dbReference type="EMBL" id="QGNW01000337">
    <property type="protein sequence ID" value="RVW75991.1"/>
    <property type="molecule type" value="Genomic_DNA"/>
</dbReference>
<feature type="domain" description="AAA-type ATPase N-terminal" evidence="1">
    <location>
        <begin position="2"/>
        <end position="59"/>
    </location>
</feature>